<keyword evidence="3" id="KW-1185">Reference proteome</keyword>
<feature type="region of interest" description="Disordered" evidence="1">
    <location>
        <begin position="1"/>
        <end position="26"/>
    </location>
</feature>
<evidence type="ECO:0000313" key="2">
    <source>
        <dbReference type="EMBL" id="RTR22536.1"/>
    </source>
</evidence>
<name>A0A431VM36_9PROT</name>
<comment type="caution">
    <text evidence="2">The sequence shown here is derived from an EMBL/GenBank/DDBJ whole genome shotgun (WGS) entry which is preliminary data.</text>
</comment>
<dbReference type="RefSeq" id="WP_126613444.1">
    <property type="nucleotide sequence ID" value="NZ_JBHUCY010000053.1"/>
</dbReference>
<dbReference type="EMBL" id="RXMA01000004">
    <property type="protein sequence ID" value="RTR22536.1"/>
    <property type="molecule type" value="Genomic_DNA"/>
</dbReference>
<protein>
    <submittedName>
        <fullName evidence="2">Uncharacterized protein</fullName>
    </submittedName>
</protein>
<evidence type="ECO:0000313" key="3">
    <source>
        <dbReference type="Proteomes" id="UP000277007"/>
    </source>
</evidence>
<sequence length="83" mass="9362">MDGKRRWKEGNAEPNRKNLSRHGTEGSVGSAWQMFAEGGLIRLGGNLFPGETIQLRLQLFRFEVKKRADSLIFSAGGMLRRVE</sequence>
<dbReference type="Proteomes" id="UP000277007">
    <property type="component" value="Unassembled WGS sequence"/>
</dbReference>
<accession>A0A431VM36</accession>
<reference evidence="2 3" key="1">
    <citation type="submission" date="2018-12" db="EMBL/GenBank/DDBJ databases">
        <authorList>
            <person name="Yang Y."/>
        </authorList>
    </citation>
    <scope>NUCLEOTIDE SEQUENCE [LARGE SCALE GENOMIC DNA]</scope>
    <source>
        <strain evidence="2 3">L-25-5w-1</strain>
    </source>
</reference>
<proteinExistence type="predicted"/>
<evidence type="ECO:0000256" key="1">
    <source>
        <dbReference type="SAM" id="MobiDB-lite"/>
    </source>
</evidence>
<dbReference type="AlphaFoldDB" id="A0A431VM36"/>
<organism evidence="2 3">
    <name type="scientific">Azospirillum griseum</name>
    <dbReference type="NCBI Taxonomy" id="2496639"/>
    <lineage>
        <taxon>Bacteria</taxon>
        <taxon>Pseudomonadati</taxon>
        <taxon>Pseudomonadota</taxon>
        <taxon>Alphaproteobacteria</taxon>
        <taxon>Rhodospirillales</taxon>
        <taxon>Azospirillaceae</taxon>
        <taxon>Azospirillum</taxon>
    </lineage>
</organism>
<feature type="compositionally biased region" description="Basic and acidic residues" evidence="1">
    <location>
        <begin position="1"/>
        <end position="16"/>
    </location>
</feature>
<gene>
    <name evidence="2" type="ORF">EJ903_06890</name>
</gene>